<sequence length="392" mass="44786">MQINPTNNVLVEPRDYRSFCFRGEGRANFVISARHRASGVRIVWRFAKARKSGLMTVKARSELVNSYMQRIIEPLIDREYLVNMSIVEFNIIDVHHLAKIPHLDSNLKIENFEDLENEENFPEDFSYLPKNLFQKGHGSSILTYPKRLTSLQMLDATQLPMSIGEHNSATITVEIKPKQGFLQCHPNVNVPHCNNCILQIEKSCGQSHFSQMYDFCPLDLFSGNFSRMRRAIHSLFLVPHRNLRIFVDGNLVHSDEKPLEQHKFQKTLFPNAEATEKDLEAALCFALSGNESKKNFHLQKDSVLGEILQAQRIDELGIVKAHALYEQLDAHLKASLLDKNALVDIDMSTISSRSNPAEPQFLSQQEQLTELRKYFVAATMKDCSVGFLGNFH</sequence>
<accession>A0A8R1I1A1</accession>
<dbReference type="Pfam" id="PF06090">
    <property type="entry name" value="Ins_P5_2-kin"/>
    <property type="match status" value="1"/>
</dbReference>
<evidence type="ECO:0000313" key="8">
    <source>
        <dbReference type="Proteomes" id="UP000005237"/>
    </source>
</evidence>
<evidence type="ECO:0000256" key="2">
    <source>
        <dbReference type="ARBA" id="ARBA00022679"/>
    </source>
</evidence>
<evidence type="ECO:0000313" key="7">
    <source>
        <dbReference type="EnsemblMetazoa" id="CJA15509.1"/>
    </source>
</evidence>
<comment type="catalytic activity">
    <reaction evidence="6">
        <text>1D-myo-inositol 1,3,4,5,6-pentakisphosphate + ATP = 1D-myo-inositol hexakisphosphate + ADP + H(+)</text>
        <dbReference type="Rhea" id="RHEA:20313"/>
        <dbReference type="ChEBI" id="CHEBI:15378"/>
        <dbReference type="ChEBI" id="CHEBI:30616"/>
        <dbReference type="ChEBI" id="CHEBI:57733"/>
        <dbReference type="ChEBI" id="CHEBI:58130"/>
        <dbReference type="ChEBI" id="CHEBI:456216"/>
        <dbReference type="EC" id="2.7.1.158"/>
    </reaction>
</comment>
<keyword evidence="4 6" id="KW-0418">Kinase</keyword>
<organism evidence="7 8">
    <name type="scientific">Caenorhabditis japonica</name>
    <dbReference type="NCBI Taxonomy" id="281687"/>
    <lineage>
        <taxon>Eukaryota</taxon>
        <taxon>Metazoa</taxon>
        <taxon>Ecdysozoa</taxon>
        <taxon>Nematoda</taxon>
        <taxon>Chromadorea</taxon>
        <taxon>Rhabditida</taxon>
        <taxon>Rhabditina</taxon>
        <taxon>Rhabditomorpha</taxon>
        <taxon>Rhabditoidea</taxon>
        <taxon>Rhabditidae</taxon>
        <taxon>Peloderinae</taxon>
        <taxon>Caenorhabditis</taxon>
    </lineage>
</organism>
<dbReference type="GO" id="GO:0005524">
    <property type="term" value="F:ATP binding"/>
    <property type="evidence" value="ECO:0007669"/>
    <property type="project" value="UniProtKB-KW"/>
</dbReference>
<dbReference type="GO" id="GO:0035299">
    <property type="term" value="F:inositol-1,3,4,5,6-pentakisphosphate 2-kinase activity"/>
    <property type="evidence" value="ECO:0007669"/>
    <property type="project" value="UniProtKB-EC"/>
</dbReference>
<reference evidence="7" key="2">
    <citation type="submission" date="2022-06" db="UniProtKB">
        <authorList>
            <consortium name="EnsemblMetazoa"/>
        </authorList>
    </citation>
    <scope>IDENTIFICATION</scope>
    <source>
        <strain evidence="7">DF5081</strain>
    </source>
</reference>
<evidence type="ECO:0000256" key="1">
    <source>
        <dbReference type="ARBA" id="ARBA00012023"/>
    </source>
</evidence>
<dbReference type="InterPro" id="IPR009286">
    <property type="entry name" value="Ins_P5_2-kin"/>
</dbReference>
<name>A0A8R1I1A1_CAEJA</name>
<dbReference type="Proteomes" id="UP000005237">
    <property type="component" value="Unassembled WGS sequence"/>
</dbReference>
<dbReference type="AlphaFoldDB" id="A0A8R1I1A1"/>
<protein>
    <recommendedName>
        <fullName evidence="1 6">Inositol-pentakisphosphate 2-kinase</fullName>
        <ecNumber evidence="1 6">2.7.1.158</ecNumber>
    </recommendedName>
</protein>
<evidence type="ECO:0000256" key="5">
    <source>
        <dbReference type="ARBA" id="ARBA00022840"/>
    </source>
</evidence>
<proteinExistence type="predicted"/>
<evidence type="ECO:0000256" key="3">
    <source>
        <dbReference type="ARBA" id="ARBA00022741"/>
    </source>
</evidence>
<reference evidence="8" key="1">
    <citation type="submission" date="2010-08" db="EMBL/GenBank/DDBJ databases">
        <authorList>
            <consortium name="Caenorhabditis japonica Sequencing Consortium"/>
            <person name="Wilson R.K."/>
        </authorList>
    </citation>
    <scope>NUCLEOTIDE SEQUENCE [LARGE SCALE GENOMIC DNA]</scope>
    <source>
        <strain evidence="8">DF5081</strain>
    </source>
</reference>
<dbReference type="PANTHER" id="PTHR14456">
    <property type="entry name" value="INOSITOL POLYPHOSPHATE KINASE 1"/>
    <property type="match status" value="1"/>
</dbReference>
<dbReference type="EnsemblMetazoa" id="CJA15509.1">
    <property type="protein sequence ID" value="CJA15509.1"/>
    <property type="gene ID" value="WBGene00134713"/>
</dbReference>
<keyword evidence="8" id="KW-1185">Reference proteome</keyword>
<comment type="function">
    <text evidence="6">Phosphorylates Ins(1,3,4,5,6)P5 at position 2 to form Ins(1,2,3,4,5,6)P6 (InsP6 or phytate).</text>
</comment>
<keyword evidence="3 6" id="KW-0547">Nucleotide-binding</keyword>
<dbReference type="GO" id="GO:0032958">
    <property type="term" value="P:inositol phosphate biosynthetic process"/>
    <property type="evidence" value="ECO:0007669"/>
    <property type="project" value="TreeGrafter"/>
</dbReference>
<dbReference type="GO" id="GO:0005634">
    <property type="term" value="C:nucleus"/>
    <property type="evidence" value="ECO:0007669"/>
    <property type="project" value="TreeGrafter"/>
</dbReference>
<evidence type="ECO:0000256" key="6">
    <source>
        <dbReference type="RuleBase" id="RU364126"/>
    </source>
</evidence>
<keyword evidence="5 6" id="KW-0067">ATP-binding</keyword>
<comment type="domain">
    <text evidence="6">The EXKPK motif is conserved in inositol-pentakisphosphate 2-kinases of both family 1 and 2.</text>
</comment>
<keyword evidence="2 6" id="KW-0808">Transferase</keyword>
<evidence type="ECO:0000256" key="4">
    <source>
        <dbReference type="ARBA" id="ARBA00022777"/>
    </source>
</evidence>
<dbReference type="EC" id="2.7.1.158" evidence="1 6"/>
<dbReference type="PANTHER" id="PTHR14456:SF2">
    <property type="entry name" value="INOSITOL-PENTAKISPHOSPHATE 2-KINASE"/>
    <property type="match status" value="1"/>
</dbReference>